<dbReference type="InterPro" id="IPR003425">
    <property type="entry name" value="CCB3/YggT"/>
</dbReference>
<proteinExistence type="inferred from homology"/>
<evidence type="ECO:0000256" key="2">
    <source>
        <dbReference type="SAM" id="Phobius"/>
    </source>
</evidence>
<evidence type="ECO:0000313" key="4">
    <source>
        <dbReference type="Proteomes" id="UP001501523"/>
    </source>
</evidence>
<dbReference type="Proteomes" id="UP001501523">
    <property type="component" value="Unassembled WGS sequence"/>
</dbReference>
<accession>A0ABP3TJ04</accession>
<reference evidence="4" key="1">
    <citation type="journal article" date="2019" name="Int. J. Syst. Evol. Microbiol.">
        <title>The Global Catalogue of Microorganisms (GCM) 10K type strain sequencing project: providing services to taxonomists for standard genome sequencing and annotation.</title>
        <authorList>
            <consortium name="The Broad Institute Genomics Platform"/>
            <consortium name="The Broad Institute Genome Sequencing Center for Infectious Disease"/>
            <person name="Wu L."/>
            <person name="Ma J."/>
        </authorList>
    </citation>
    <scope>NUCLEOTIDE SEQUENCE [LARGE SCALE GENOMIC DNA]</scope>
    <source>
        <strain evidence="4">JCM 15421</strain>
    </source>
</reference>
<comment type="similarity">
    <text evidence="1">Belongs to the YggT family.</text>
</comment>
<evidence type="ECO:0000313" key="3">
    <source>
        <dbReference type="EMBL" id="GAA0707782.1"/>
    </source>
</evidence>
<dbReference type="Pfam" id="PF02325">
    <property type="entry name" value="CCB3_YggT"/>
    <property type="match status" value="2"/>
</dbReference>
<feature type="transmembrane region" description="Helical" evidence="2">
    <location>
        <begin position="6"/>
        <end position="29"/>
    </location>
</feature>
<protein>
    <submittedName>
        <fullName evidence="3">YggT family protein</fullName>
    </submittedName>
</protein>
<gene>
    <name evidence="3" type="ORF">GCM10009105_06820</name>
</gene>
<dbReference type="RefSeq" id="WP_343787183.1">
    <property type="nucleotide sequence ID" value="NZ_BAAAEU010000003.1"/>
</dbReference>
<organism evidence="3 4">
    <name type="scientific">Dokdonella soli</name>
    <dbReference type="NCBI Taxonomy" id="529810"/>
    <lineage>
        <taxon>Bacteria</taxon>
        <taxon>Pseudomonadati</taxon>
        <taxon>Pseudomonadota</taxon>
        <taxon>Gammaproteobacteria</taxon>
        <taxon>Lysobacterales</taxon>
        <taxon>Rhodanobacteraceae</taxon>
        <taxon>Dokdonella</taxon>
    </lineage>
</organism>
<feature type="transmembrane region" description="Helical" evidence="2">
    <location>
        <begin position="164"/>
        <end position="182"/>
    </location>
</feature>
<dbReference type="PANTHER" id="PTHR33219:SF14">
    <property type="entry name" value="PROTEIN COFACTOR ASSEMBLY OF COMPLEX C SUBUNIT B CCB3, CHLOROPLASTIC-RELATED"/>
    <property type="match status" value="1"/>
</dbReference>
<comment type="caution">
    <text evidence="3">The sequence shown here is derived from an EMBL/GenBank/DDBJ whole genome shotgun (WGS) entry which is preliminary data.</text>
</comment>
<keyword evidence="2" id="KW-0472">Membrane</keyword>
<keyword evidence="2" id="KW-0812">Transmembrane</keyword>
<evidence type="ECO:0000256" key="1">
    <source>
        <dbReference type="ARBA" id="ARBA00010894"/>
    </source>
</evidence>
<keyword evidence="4" id="KW-1185">Reference proteome</keyword>
<name>A0ABP3TJ04_9GAMM</name>
<keyword evidence="2" id="KW-1133">Transmembrane helix</keyword>
<sequence length="192" mass="21092">MGYIANAGQILINFAFGALIALVVLRVLLQWVHANFYNPVCQFLYRVTNPVLMPLRKVIPAWRNIDIAAILLAWLLSGVKLALLYALAGQGLGVFGLVVMALADLVDFVLMLYFGLILVRVLLSFISVDRSNPIVPLVFQLTEPVLRPIRRIVPPIAGLDLSPMVAWLIVMLARVLIVGPVLDLGMRLAQAA</sequence>
<dbReference type="PANTHER" id="PTHR33219">
    <property type="entry name" value="YLMG HOMOLOG PROTEIN 2, CHLOROPLASTIC"/>
    <property type="match status" value="1"/>
</dbReference>
<feature type="transmembrane region" description="Helical" evidence="2">
    <location>
        <begin position="61"/>
        <end position="77"/>
    </location>
</feature>
<dbReference type="EMBL" id="BAAAEU010000003">
    <property type="protein sequence ID" value="GAA0707782.1"/>
    <property type="molecule type" value="Genomic_DNA"/>
</dbReference>